<reference evidence="3 4" key="1">
    <citation type="submission" date="2020-07" db="EMBL/GenBank/DDBJ databases">
        <title>Natrinema (YPL30) sp. nov. and Haloterrigena xxxxxx (YPL8) sp. nov., isolated from a salt mine.</title>
        <authorList>
            <person name="Cui H."/>
        </authorList>
    </citation>
    <scope>NUCLEOTIDE SEQUENCE [LARGE SCALE GENOMIC DNA]</scope>
    <source>
        <strain evidence="3 4">YPL13</strain>
    </source>
</reference>
<feature type="compositionally biased region" description="Basic and acidic residues" evidence="1">
    <location>
        <begin position="16"/>
        <end position="26"/>
    </location>
</feature>
<keyword evidence="4" id="KW-1185">Reference proteome</keyword>
<gene>
    <name evidence="3" type="ORF">HYG81_03610</name>
</gene>
<dbReference type="Proteomes" id="UP000510869">
    <property type="component" value="Chromosome"/>
</dbReference>
<dbReference type="EMBL" id="CP059154">
    <property type="protein sequence ID" value="QLK27798.1"/>
    <property type="molecule type" value="Genomic_DNA"/>
</dbReference>
<evidence type="ECO:0000259" key="2">
    <source>
        <dbReference type="Pfam" id="PF04015"/>
    </source>
</evidence>
<sequence length="314" mass="32595">MGDSTTEASVRAAAVDADKRRGGWDPDVDDRMAALGSPVRDLFEPSLETLAEADRITLVPDAHYPFHPSSGMVTDPAVIGSIVARLERRTDADVAVAGASDERISFGRTAAYLGYASLLERFDAELVDLADESRTDDICTVDGTPMAISVSERLVESTVIVVPSLRPSEDGPVAGAMRTLAALVDSTADPERVPVAATRVIEPAVSVLDATTAYGGDPATGNALFAGSAPAVDAVATSLLGRSIETDAALKTARGEAGPVSVEGANVDFERLRDRIPDGELPPSDETHPAVSAAYRVYAAVAGDAVPPQLEGGR</sequence>
<feature type="region of interest" description="Disordered" evidence="1">
    <location>
        <begin position="1"/>
        <end position="26"/>
    </location>
</feature>
<proteinExistence type="predicted"/>
<name>A0A7D6CR14_9EURY</name>
<dbReference type="OrthoDB" id="346231at2157"/>
<evidence type="ECO:0000313" key="4">
    <source>
        <dbReference type="Proteomes" id="UP000510869"/>
    </source>
</evidence>
<evidence type="ECO:0000313" key="3">
    <source>
        <dbReference type="EMBL" id="QLK27798.1"/>
    </source>
</evidence>
<protein>
    <submittedName>
        <fullName evidence="3">DUF362 domain-containing protein</fullName>
    </submittedName>
</protein>
<dbReference type="AlphaFoldDB" id="A0A7D6CR14"/>
<dbReference type="Pfam" id="PF04015">
    <property type="entry name" value="DUF362"/>
    <property type="match status" value="1"/>
</dbReference>
<accession>A0A7D6CR14</accession>
<dbReference type="InterPro" id="IPR007160">
    <property type="entry name" value="DUF362"/>
</dbReference>
<organism evidence="3 4">
    <name type="scientific">Natrinema zhouii</name>
    <dbReference type="NCBI Taxonomy" id="1710539"/>
    <lineage>
        <taxon>Archaea</taxon>
        <taxon>Methanobacteriati</taxon>
        <taxon>Methanobacteriota</taxon>
        <taxon>Stenosarchaea group</taxon>
        <taxon>Halobacteria</taxon>
        <taxon>Halobacteriales</taxon>
        <taxon>Natrialbaceae</taxon>
        <taxon>Natrinema</taxon>
    </lineage>
</organism>
<dbReference type="KEGG" id="nay:HYG81_03610"/>
<evidence type="ECO:0000256" key="1">
    <source>
        <dbReference type="SAM" id="MobiDB-lite"/>
    </source>
</evidence>
<feature type="domain" description="DUF362" evidence="2">
    <location>
        <begin position="60"/>
        <end position="236"/>
    </location>
</feature>